<feature type="chain" id="PRO_5043832668" description="Partial AB-hydrolase lipase domain-containing protein" evidence="8">
    <location>
        <begin position="19"/>
        <end position="479"/>
    </location>
</feature>
<keyword evidence="2 8" id="KW-0732">Signal</keyword>
<feature type="domain" description="Partial AB-hydrolase lipase" evidence="9">
    <location>
        <begin position="46"/>
        <end position="106"/>
    </location>
</feature>
<evidence type="ECO:0000256" key="2">
    <source>
        <dbReference type="ARBA" id="ARBA00022729"/>
    </source>
</evidence>
<keyword evidence="4" id="KW-0442">Lipid degradation</keyword>
<dbReference type="EMBL" id="JAPWTK010000069">
    <property type="protein sequence ID" value="KAJ8952379.1"/>
    <property type="molecule type" value="Genomic_DNA"/>
</dbReference>
<dbReference type="GO" id="GO:0016042">
    <property type="term" value="P:lipid catabolic process"/>
    <property type="evidence" value="ECO:0007669"/>
    <property type="project" value="UniProtKB-KW"/>
</dbReference>
<evidence type="ECO:0000259" key="9">
    <source>
        <dbReference type="Pfam" id="PF04083"/>
    </source>
</evidence>
<dbReference type="PANTHER" id="PTHR11005">
    <property type="entry name" value="LYSOSOMAL ACID LIPASE-RELATED"/>
    <property type="match status" value="1"/>
</dbReference>
<evidence type="ECO:0000256" key="4">
    <source>
        <dbReference type="ARBA" id="ARBA00022963"/>
    </source>
</evidence>
<evidence type="ECO:0000256" key="5">
    <source>
        <dbReference type="ARBA" id="ARBA00023098"/>
    </source>
</evidence>
<dbReference type="AlphaFoldDB" id="A0AAV8YLY7"/>
<evidence type="ECO:0000313" key="10">
    <source>
        <dbReference type="EMBL" id="KAJ8952379.1"/>
    </source>
</evidence>
<dbReference type="SUPFAM" id="SSF53474">
    <property type="entry name" value="alpha/beta-Hydrolases"/>
    <property type="match status" value="1"/>
</dbReference>
<keyword evidence="3" id="KW-0378">Hydrolase</keyword>
<accession>A0AAV8YLY7</accession>
<keyword evidence="5" id="KW-0443">Lipid metabolism</keyword>
<evidence type="ECO:0000256" key="7">
    <source>
        <dbReference type="SAM" id="MobiDB-lite"/>
    </source>
</evidence>
<comment type="caution">
    <text evidence="10">The sequence shown here is derived from an EMBL/GenBank/DDBJ whole genome shotgun (WGS) entry which is preliminary data.</text>
</comment>
<protein>
    <recommendedName>
        <fullName evidence="9">Partial AB-hydrolase lipase domain-containing protein</fullName>
    </recommendedName>
</protein>
<dbReference type="GO" id="GO:0016787">
    <property type="term" value="F:hydrolase activity"/>
    <property type="evidence" value="ECO:0007669"/>
    <property type="project" value="UniProtKB-KW"/>
</dbReference>
<evidence type="ECO:0000256" key="1">
    <source>
        <dbReference type="ARBA" id="ARBA00010701"/>
    </source>
</evidence>
<evidence type="ECO:0000256" key="3">
    <source>
        <dbReference type="ARBA" id="ARBA00022801"/>
    </source>
</evidence>
<keyword evidence="6" id="KW-0325">Glycoprotein</keyword>
<dbReference type="Proteomes" id="UP001162162">
    <property type="component" value="Unassembled WGS sequence"/>
</dbReference>
<organism evidence="10 11">
    <name type="scientific">Aromia moschata</name>
    <dbReference type="NCBI Taxonomy" id="1265417"/>
    <lineage>
        <taxon>Eukaryota</taxon>
        <taxon>Metazoa</taxon>
        <taxon>Ecdysozoa</taxon>
        <taxon>Arthropoda</taxon>
        <taxon>Hexapoda</taxon>
        <taxon>Insecta</taxon>
        <taxon>Pterygota</taxon>
        <taxon>Neoptera</taxon>
        <taxon>Endopterygota</taxon>
        <taxon>Coleoptera</taxon>
        <taxon>Polyphaga</taxon>
        <taxon>Cucujiformia</taxon>
        <taxon>Chrysomeloidea</taxon>
        <taxon>Cerambycidae</taxon>
        <taxon>Cerambycinae</taxon>
        <taxon>Callichromatini</taxon>
        <taxon>Aromia</taxon>
    </lineage>
</organism>
<reference evidence="10" key="1">
    <citation type="journal article" date="2023" name="Insect Mol. Biol.">
        <title>Genome sequencing provides insights into the evolution of gene families encoding plant cell wall-degrading enzymes in longhorned beetles.</title>
        <authorList>
            <person name="Shin N.R."/>
            <person name="Okamura Y."/>
            <person name="Kirsch R."/>
            <person name="Pauchet Y."/>
        </authorList>
    </citation>
    <scope>NUCLEOTIDE SEQUENCE</scope>
    <source>
        <strain evidence="10">AMC_N1</strain>
    </source>
</reference>
<feature type="signal peptide" evidence="8">
    <location>
        <begin position="1"/>
        <end position="18"/>
    </location>
</feature>
<feature type="compositionally biased region" description="Low complexity" evidence="7">
    <location>
        <begin position="415"/>
        <end position="430"/>
    </location>
</feature>
<name>A0AAV8YLY7_9CUCU</name>
<feature type="compositionally biased region" description="Polar residues" evidence="7">
    <location>
        <begin position="431"/>
        <end position="446"/>
    </location>
</feature>
<evidence type="ECO:0000313" key="11">
    <source>
        <dbReference type="Proteomes" id="UP001162162"/>
    </source>
</evidence>
<dbReference type="Pfam" id="PF04083">
    <property type="entry name" value="Abhydro_lipase"/>
    <property type="match status" value="1"/>
</dbReference>
<dbReference type="FunFam" id="3.40.50.1820:FF:000057">
    <property type="entry name" value="Lipase"/>
    <property type="match status" value="1"/>
</dbReference>
<evidence type="ECO:0000256" key="8">
    <source>
        <dbReference type="SAM" id="SignalP"/>
    </source>
</evidence>
<dbReference type="InterPro" id="IPR006693">
    <property type="entry name" value="AB_hydrolase_lipase"/>
</dbReference>
<sequence>MQVIVLVLVVFLCRNASAVYVINVDEIWKEFSANYNVSPRAIFSVEDFLNGYGYPFENHRITTEDGYILNIHRIPHGKDEQVKAENSTKPAVLLMHGLVLSSVSFFILPEISLALMLADAGYDVWLGNNRGNTWSRRHTTLDADLNATYWDFSFHEFGLYDVTAMIDHILETTGHNTLSYIGHAEGVTQFFVMASMKPEYNEKITVMLALAPPVFMQNLTNPLVQTLKNHYELFEFVFDSLNITELLPHSSDSTDFFNIVCSEDSGFQEICVIILSVCIGFDSDQIDRALLTDIFEDFPAGSSVKQWKHYLQEIKSGNTIMEKQKNLEVYNNSEPWDYDLAQVTVPTALYYGLNDWLVGLPDVERLKKALPSVILDHPIEYKLFNHLDFVFAKDVVSLLYYDLVNVLNDHNNLDPLTTKSTTSKTTSKSTDVTASPGSSDGTDLTTSVSVTTEGAATALCSSIQLLYVIVAFTIVKFVA</sequence>
<dbReference type="InterPro" id="IPR029058">
    <property type="entry name" value="AB_hydrolase_fold"/>
</dbReference>
<dbReference type="Gene3D" id="3.40.50.1820">
    <property type="entry name" value="alpha/beta hydrolase"/>
    <property type="match status" value="1"/>
</dbReference>
<feature type="region of interest" description="Disordered" evidence="7">
    <location>
        <begin position="415"/>
        <end position="446"/>
    </location>
</feature>
<comment type="similarity">
    <text evidence="1">Belongs to the AB hydrolase superfamily. Lipase family.</text>
</comment>
<proteinExistence type="inferred from homology"/>
<evidence type="ECO:0000256" key="6">
    <source>
        <dbReference type="ARBA" id="ARBA00023180"/>
    </source>
</evidence>
<gene>
    <name evidence="10" type="ORF">NQ318_014470</name>
</gene>
<keyword evidence="11" id="KW-1185">Reference proteome</keyword>